<evidence type="ECO:0000259" key="11">
    <source>
        <dbReference type="Pfam" id="PF12122"/>
    </source>
</evidence>
<accession>A0A919BN90</accession>
<keyword evidence="8 9" id="KW-0472">Membrane</keyword>
<dbReference type="Gene3D" id="3.30.70.2350">
    <property type="match status" value="1"/>
</dbReference>
<dbReference type="InterPro" id="IPR022764">
    <property type="entry name" value="Peptidase_S54_rhomboid_dom"/>
</dbReference>
<feature type="transmembrane region" description="Helical" evidence="9">
    <location>
        <begin position="264"/>
        <end position="280"/>
    </location>
</feature>
<dbReference type="PANTHER" id="PTHR43731:SF14">
    <property type="entry name" value="PRESENILIN-ASSOCIATED RHOMBOID-LIKE PROTEIN, MITOCHONDRIAL"/>
    <property type="match status" value="1"/>
</dbReference>
<feature type="transmembrane region" description="Helical" evidence="9">
    <location>
        <begin position="149"/>
        <end position="170"/>
    </location>
</feature>
<dbReference type="Proteomes" id="UP000623842">
    <property type="component" value="Unassembled WGS sequence"/>
</dbReference>
<evidence type="ECO:0000313" key="12">
    <source>
        <dbReference type="EMBL" id="GHF99814.1"/>
    </source>
</evidence>
<dbReference type="InterPro" id="IPR035952">
    <property type="entry name" value="Rhomboid-like_sf"/>
</dbReference>
<gene>
    <name evidence="12" type="primary">glpG</name>
    <name evidence="12" type="ORF">GCM10017161_30400</name>
</gene>
<evidence type="ECO:0000256" key="9">
    <source>
        <dbReference type="SAM" id="Phobius"/>
    </source>
</evidence>
<dbReference type="InterPro" id="IPR050925">
    <property type="entry name" value="Rhomboid_protease_S54"/>
</dbReference>
<feature type="domain" description="Peptidase S54 GlpG peptidase N-terminal" evidence="11">
    <location>
        <begin position="9"/>
        <end position="79"/>
    </location>
</feature>
<reference evidence="12" key="2">
    <citation type="submission" date="2020-09" db="EMBL/GenBank/DDBJ databases">
        <authorList>
            <person name="Sun Q."/>
            <person name="Kim S."/>
        </authorList>
    </citation>
    <scope>NUCLEOTIDE SEQUENCE</scope>
    <source>
        <strain evidence="12">KCTC 42731</strain>
    </source>
</reference>
<dbReference type="Pfam" id="PF01694">
    <property type="entry name" value="Rhomboid"/>
    <property type="match status" value="1"/>
</dbReference>
<comment type="caution">
    <text evidence="12">The sequence shown here is derived from an EMBL/GenBank/DDBJ whole genome shotgun (WGS) entry which is preliminary data.</text>
</comment>
<evidence type="ECO:0000256" key="5">
    <source>
        <dbReference type="ARBA" id="ARBA00022692"/>
    </source>
</evidence>
<evidence type="ECO:0000256" key="6">
    <source>
        <dbReference type="ARBA" id="ARBA00022801"/>
    </source>
</evidence>
<dbReference type="GO" id="GO:0006508">
    <property type="term" value="P:proteolysis"/>
    <property type="evidence" value="ECO:0007669"/>
    <property type="project" value="UniProtKB-KW"/>
</dbReference>
<keyword evidence="6" id="KW-0378">Hydrolase</keyword>
<dbReference type="Gene3D" id="1.20.1540.10">
    <property type="entry name" value="Rhomboid-like"/>
    <property type="match status" value="1"/>
</dbReference>
<dbReference type="NCBIfam" id="TIGR04239">
    <property type="entry name" value="rhombo_GlpG"/>
    <property type="match status" value="1"/>
</dbReference>
<evidence type="ECO:0000256" key="2">
    <source>
        <dbReference type="ARBA" id="ARBA00009045"/>
    </source>
</evidence>
<evidence type="ECO:0000256" key="4">
    <source>
        <dbReference type="ARBA" id="ARBA00022519"/>
    </source>
</evidence>
<evidence type="ECO:0000259" key="10">
    <source>
        <dbReference type="Pfam" id="PF01694"/>
    </source>
</evidence>
<name>A0A919BN90_9GAMM</name>
<dbReference type="GO" id="GO:0016020">
    <property type="term" value="C:membrane"/>
    <property type="evidence" value="ECO:0007669"/>
    <property type="project" value="UniProtKB-SubCell"/>
</dbReference>
<comment type="similarity">
    <text evidence="2">Belongs to the peptidase S54 family.</text>
</comment>
<dbReference type="PANTHER" id="PTHR43731">
    <property type="entry name" value="RHOMBOID PROTEASE"/>
    <property type="match status" value="1"/>
</dbReference>
<feature type="domain" description="Peptidase S54 rhomboid" evidence="10">
    <location>
        <begin position="146"/>
        <end position="281"/>
    </location>
</feature>
<feature type="transmembrane region" description="Helical" evidence="9">
    <location>
        <begin position="182"/>
        <end position="202"/>
    </location>
</feature>
<feature type="transmembrane region" description="Helical" evidence="9">
    <location>
        <begin position="208"/>
        <end position="228"/>
    </location>
</feature>
<keyword evidence="7 9" id="KW-1133">Transmembrane helix</keyword>
<keyword evidence="3" id="KW-1003">Cell membrane</keyword>
<keyword evidence="12" id="KW-0645">Protease</keyword>
<evidence type="ECO:0000256" key="1">
    <source>
        <dbReference type="ARBA" id="ARBA00004141"/>
    </source>
</evidence>
<proteinExistence type="inferred from homology"/>
<feature type="transmembrane region" description="Helical" evidence="9">
    <location>
        <begin position="103"/>
        <end position="129"/>
    </location>
</feature>
<evidence type="ECO:0000256" key="7">
    <source>
        <dbReference type="ARBA" id="ARBA00022989"/>
    </source>
</evidence>
<sequence>MSDSHLTPLVNINQHNIALLFSQYLRSQGIASKVEEQQQEFVVWCDVEHLERARHLFAQFIENPHDDKYQQAAWDSSESVSVKPLKSGNIASFRQQFLAHAGWVTLSIFALCWLVYIVSVFGFAESIFFKLRFFSPLSVEQLFAEPLRLIGPAFFHFSLLHIAFNTMWWWQLGGAIEQRIGKWELIQLFLISAICSNLGQYLASGPNFGGLSGVVYAVVGYVWWAGWLAPEKGLSISKPVIGFLMVWLLLGYAQLLPINMANTAHSVGLISGCILAWIRFKR</sequence>
<reference evidence="12" key="1">
    <citation type="journal article" date="2014" name="Int. J. Syst. Evol. Microbiol.">
        <title>Complete genome sequence of Corynebacterium casei LMG S-19264T (=DSM 44701T), isolated from a smear-ripened cheese.</title>
        <authorList>
            <consortium name="US DOE Joint Genome Institute (JGI-PGF)"/>
            <person name="Walter F."/>
            <person name="Albersmeier A."/>
            <person name="Kalinowski J."/>
            <person name="Ruckert C."/>
        </authorList>
    </citation>
    <scope>NUCLEOTIDE SEQUENCE</scope>
    <source>
        <strain evidence="12">KCTC 42731</strain>
    </source>
</reference>
<comment type="subcellular location">
    <subcellularLocation>
        <location evidence="1">Membrane</location>
        <topology evidence="1">Multi-pass membrane protein</topology>
    </subcellularLocation>
</comment>
<dbReference type="InterPro" id="IPR038236">
    <property type="entry name" value="GlpG_N_sf"/>
</dbReference>
<keyword evidence="5 9" id="KW-0812">Transmembrane</keyword>
<dbReference type="InterPro" id="IPR022732">
    <property type="entry name" value="Peptidase_S54_GlpG_N"/>
</dbReference>
<dbReference type="SUPFAM" id="SSF144091">
    <property type="entry name" value="Rhomboid-like"/>
    <property type="match status" value="1"/>
</dbReference>
<dbReference type="InterPro" id="IPR023662">
    <property type="entry name" value="Rhomboid_protease_GlpG"/>
</dbReference>
<organism evidence="12 13">
    <name type="scientific">Thalassotalea marina</name>
    <dbReference type="NCBI Taxonomy" id="1673741"/>
    <lineage>
        <taxon>Bacteria</taxon>
        <taxon>Pseudomonadati</taxon>
        <taxon>Pseudomonadota</taxon>
        <taxon>Gammaproteobacteria</taxon>
        <taxon>Alteromonadales</taxon>
        <taxon>Colwelliaceae</taxon>
        <taxon>Thalassotalea</taxon>
    </lineage>
</organism>
<protein>
    <submittedName>
        <fullName evidence="12">Rhomboid family intramembrane serine protease GlpG</fullName>
    </submittedName>
</protein>
<evidence type="ECO:0000256" key="8">
    <source>
        <dbReference type="ARBA" id="ARBA00023136"/>
    </source>
</evidence>
<feature type="transmembrane region" description="Helical" evidence="9">
    <location>
        <begin position="240"/>
        <end position="258"/>
    </location>
</feature>
<evidence type="ECO:0000313" key="13">
    <source>
        <dbReference type="Proteomes" id="UP000623842"/>
    </source>
</evidence>
<dbReference type="Pfam" id="PF12122">
    <property type="entry name" value="Rhomboid_N"/>
    <property type="match status" value="1"/>
</dbReference>
<dbReference type="RefSeq" id="WP_189772306.1">
    <property type="nucleotide sequence ID" value="NZ_BNCK01000007.1"/>
</dbReference>
<dbReference type="GO" id="GO:0004252">
    <property type="term" value="F:serine-type endopeptidase activity"/>
    <property type="evidence" value="ECO:0007669"/>
    <property type="project" value="InterPro"/>
</dbReference>
<evidence type="ECO:0000256" key="3">
    <source>
        <dbReference type="ARBA" id="ARBA00022475"/>
    </source>
</evidence>
<keyword evidence="4" id="KW-0997">Cell inner membrane</keyword>
<dbReference type="AlphaFoldDB" id="A0A919BN90"/>
<dbReference type="EMBL" id="BNCK01000007">
    <property type="protein sequence ID" value="GHF99814.1"/>
    <property type="molecule type" value="Genomic_DNA"/>
</dbReference>
<keyword evidence="13" id="KW-1185">Reference proteome</keyword>